<evidence type="ECO:0008006" key="3">
    <source>
        <dbReference type="Google" id="ProtNLM"/>
    </source>
</evidence>
<protein>
    <recommendedName>
        <fullName evidence="3">ASCH domain-containing protein</fullName>
    </recommendedName>
</protein>
<keyword evidence="2" id="KW-1185">Reference proteome</keyword>
<evidence type="ECO:0000313" key="2">
    <source>
        <dbReference type="Proteomes" id="UP001050975"/>
    </source>
</evidence>
<gene>
    <name evidence="1" type="ORF">MiSe_55200</name>
</gene>
<comment type="caution">
    <text evidence="1">The sequence shown here is derived from an EMBL/GenBank/DDBJ whole genome shotgun (WGS) entry which is preliminary data.</text>
</comment>
<accession>A0AAV3XJK1</accession>
<dbReference type="RefSeq" id="WP_226586771.1">
    <property type="nucleotide sequence ID" value="NZ_BLAY01000098.1"/>
</dbReference>
<dbReference type="EMBL" id="BLAY01000098">
    <property type="protein sequence ID" value="GET40709.1"/>
    <property type="molecule type" value="Genomic_DNA"/>
</dbReference>
<name>A0AAV3XJK1_9CYAN</name>
<sequence>MRSENDTELWERYLWIEGRLSAKVQKRGRAFRRGLPAQISRNSRIVFVRYAYADLELPKDFSMMFQVNQDECVHSYERYDCTHFRPHHLASVIDAPSRIIAVTQQMDIPFPNVPDGWKTVCVVEFSKGVPAMIDNLPEVFGWGISRQGVCLCDYQTWSALVDMEPC</sequence>
<dbReference type="Proteomes" id="UP001050975">
    <property type="component" value="Unassembled WGS sequence"/>
</dbReference>
<dbReference type="AlphaFoldDB" id="A0AAV3XJK1"/>
<proteinExistence type="predicted"/>
<reference evidence="1" key="1">
    <citation type="submission" date="2019-10" db="EMBL/GenBank/DDBJ databases">
        <title>Draft genome sequece of Microseira wollei NIES-4236.</title>
        <authorList>
            <person name="Yamaguchi H."/>
            <person name="Suzuki S."/>
            <person name="Kawachi M."/>
        </authorList>
    </citation>
    <scope>NUCLEOTIDE SEQUENCE</scope>
    <source>
        <strain evidence="1">NIES-4236</strain>
    </source>
</reference>
<evidence type="ECO:0000313" key="1">
    <source>
        <dbReference type="EMBL" id="GET40709.1"/>
    </source>
</evidence>
<organism evidence="1 2">
    <name type="scientific">Microseira wollei NIES-4236</name>
    <dbReference type="NCBI Taxonomy" id="2530354"/>
    <lineage>
        <taxon>Bacteria</taxon>
        <taxon>Bacillati</taxon>
        <taxon>Cyanobacteriota</taxon>
        <taxon>Cyanophyceae</taxon>
        <taxon>Oscillatoriophycideae</taxon>
        <taxon>Aerosakkonematales</taxon>
        <taxon>Aerosakkonemataceae</taxon>
        <taxon>Microseira</taxon>
    </lineage>
</organism>